<dbReference type="SMART" id="SM00530">
    <property type="entry name" value="HTH_XRE"/>
    <property type="match status" value="1"/>
</dbReference>
<evidence type="ECO:0000313" key="3">
    <source>
        <dbReference type="EMBL" id="MPM44536.1"/>
    </source>
</evidence>
<evidence type="ECO:0000256" key="1">
    <source>
        <dbReference type="ARBA" id="ARBA00023125"/>
    </source>
</evidence>
<dbReference type="InterPro" id="IPR001387">
    <property type="entry name" value="Cro/C1-type_HTH"/>
</dbReference>
<dbReference type="PROSITE" id="PS50943">
    <property type="entry name" value="HTH_CROC1"/>
    <property type="match status" value="1"/>
</dbReference>
<proteinExistence type="predicted"/>
<gene>
    <name evidence="3" type="ORF">SDC9_91214</name>
</gene>
<dbReference type="GO" id="GO:0003677">
    <property type="term" value="F:DNA binding"/>
    <property type="evidence" value="ECO:0007669"/>
    <property type="project" value="UniProtKB-KW"/>
</dbReference>
<dbReference type="PANTHER" id="PTHR46558:SF4">
    <property type="entry name" value="DNA-BIDING PHAGE PROTEIN"/>
    <property type="match status" value="1"/>
</dbReference>
<sequence length="121" mass="13335">MLKGGVKLKEKKDINIEIGNRIKKAREMAGLTQDRFAELIGMGTKNISAIERGAVGVSLSSIKKICLVLSISSDDLLFENRAENDMSVLTSRLKCLPPEQFNIANDILNKLLEAFAISDKQ</sequence>
<dbReference type="PANTHER" id="PTHR46558">
    <property type="entry name" value="TRACRIPTIONAL REGULATORY PROTEIN-RELATED-RELATED"/>
    <property type="match status" value="1"/>
</dbReference>
<dbReference type="SUPFAM" id="SSF47413">
    <property type="entry name" value="lambda repressor-like DNA-binding domains"/>
    <property type="match status" value="1"/>
</dbReference>
<reference evidence="3" key="1">
    <citation type="submission" date="2019-08" db="EMBL/GenBank/DDBJ databases">
        <authorList>
            <person name="Kucharzyk K."/>
            <person name="Murdoch R.W."/>
            <person name="Higgins S."/>
            <person name="Loffler F."/>
        </authorList>
    </citation>
    <scope>NUCLEOTIDE SEQUENCE</scope>
</reference>
<protein>
    <recommendedName>
        <fullName evidence="2">HTH cro/C1-type domain-containing protein</fullName>
    </recommendedName>
</protein>
<evidence type="ECO:0000259" key="2">
    <source>
        <dbReference type="PROSITE" id="PS50943"/>
    </source>
</evidence>
<dbReference type="Pfam" id="PF01381">
    <property type="entry name" value="HTH_3"/>
    <property type="match status" value="1"/>
</dbReference>
<keyword evidence="1" id="KW-0238">DNA-binding</keyword>
<organism evidence="3">
    <name type="scientific">bioreactor metagenome</name>
    <dbReference type="NCBI Taxonomy" id="1076179"/>
    <lineage>
        <taxon>unclassified sequences</taxon>
        <taxon>metagenomes</taxon>
        <taxon>ecological metagenomes</taxon>
    </lineage>
</organism>
<dbReference type="AlphaFoldDB" id="A0A644ZUZ5"/>
<comment type="caution">
    <text evidence="3">The sequence shown here is derived from an EMBL/GenBank/DDBJ whole genome shotgun (WGS) entry which is preliminary data.</text>
</comment>
<feature type="domain" description="HTH cro/C1-type" evidence="2">
    <location>
        <begin position="22"/>
        <end position="76"/>
    </location>
</feature>
<name>A0A644ZUZ5_9ZZZZ</name>
<dbReference type="InterPro" id="IPR010982">
    <property type="entry name" value="Lambda_DNA-bd_dom_sf"/>
</dbReference>
<dbReference type="Gene3D" id="1.10.260.40">
    <property type="entry name" value="lambda repressor-like DNA-binding domains"/>
    <property type="match status" value="1"/>
</dbReference>
<accession>A0A644ZUZ5</accession>
<dbReference type="EMBL" id="VSSQ01010515">
    <property type="protein sequence ID" value="MPM44536.1"/>
    <property type="molecule type" value="Genomic_DNA"/>
</dbReference>
<dbReference type="CDD" id="cd00093">
    <property type="entry name" value="HTH_XRE"/>
    <property type="match status" value="1"/>
</dbReference>